<dbReference type="RefSeq" id="WP_037343116.1">
    <property type="nucleotide sequence ID" value="NZ_JNVU01000031.1"/>
</dbReference>
<proteinExistence type="predicted"/>
<evidence type="ECO:0000313" key="2">
    <source>
        <dbReference type="Proteomes" id="UP000031419"/>
    </source>
</evidence>
<dbReference type="InterPro" id="IPR052703">
    <property type="entry name" value="Aromatic_CoA_ox/epox"/>
</dbReference>
<dbReference type="InterPro" id="IPR009078">
    <property type="entry name" value="Ferritin-like_SF"/>
</dbReference>
<dbReference type="Proteomes" id="UP000031419">
    <property type="component" value="Unassembled WGS sequence"/>
</dbReference>
<dbReference type="InterPro" id="IPR012347">
    <property type="entry name" value="Ferritin-like"/>
</dbReference>
<dbReference type="GO" id="GO:0010124">
    <property type="term" value="P:phenylacetate catabolic process"/>
    <property type="evidence" value="ECO:0007669"/>
    <property type="project" value="InterPro"/>
</dbReference>
<reference evidence="1 2" key="1">
    <citation type="submission" date="2014-06" db="EMBL/GenBank/DDBJ databases">
        <title>Saccharopolyspora rectivirgula DSM-43113 Genome sequencing.</title>
        <authorList>
            <person name="Barrera C."/>
            <person name="Millon L."/>
            <person name="Rognon B."/>
            <person name="Zaugg C."/>
            <person name="Monod M."/>
        </authorList>
    </citation>
    <scope>NUCLEOTIDE SEQUENCE [LARGE SCALE GENOMIC DNA]</scope>
    <source>
        <strain evidence="1 2">DSM 43113</strain>
    </source>
</reference>
<dbReference type="PANTHER" id="PTHR30458">
    <property type="entry name" value="PHENYLACETIC ACID DEGRADATION PROTEIN PAA"/>
    <property type="match status" value="1"/>
</dbReference>
<dbReference type="PIRSF" id="PIRSF037834">
    <property type="entry name" value="PA_CoA_Oase3"/>
    <property type="match status" value="1"/>
</dbReference>
<dbReference type="GO" id="GO:0005829">
    <property type="term" value="C:cytosol"/>
    <property type="evidence" value="ECO:0007669"/>
    <property type="project" value="TreeGrafter"/>
</dbReference>
<dbReference type="AlphaFoldDB" id="A0A073AWX5"/>
<gene>
    <name evidence="1" type="ORF">GU90_12640</name>
</gene>
<dbReference type="SUPFAM" id="SSF47240">
    <property type="entry name" value="Ferritin-like"/>
    <property type="match status" value="1"/>
</dbReference>
<dbReference type="InterPro" id="IPR011882">
    <property type="entry name" value="PaaC"/>
</dbReference>
<dbReference type="InterPro" id="IPR007814">
    <property type="entry name" value="PaaA_PaaC"/>
</dbReference>
<dbReference type="EMBL" id="JNVU01000031">
    <property type="protein sequence ID" value="KEI43836.1"/>
    <property type="molecule type" value="Genomic_DNA"/>
</dbReference>
<protein>
    <submittedName>
        <fullName evidence="1">Phenylacetate-CoA oxygenase</fullName>
    </submittedName>
</protein>
<dbReference type="STRING" id="28042.GU90_12640"/>
<keyword evidence="2" id="KW-1185">Reference proteome</keyword>
<dbReference type="PANTHER" id="PTHR30458:SF0">
    <property type="entry name" value="1,2-PHENYLACETYL-COA EPOXIDASE, SUBUNIT C"/>
    <property type="match status" value="1"/>
</dbReference>
<dbReference type="Pfam" id="PF05138">
    <property type="entry name" value="PaaA_PaaC"/>
    <property type="match status" value="1"/>
</dbReference>
<sequence length="295" mass="32593">MSFDNAYQALTEDSSGDGRWAFGTGFADPLAGVDTRLPEGVDGQLLAQYCLMLADDALVTSQRLTEWVSWAPELEDEMALANIALDLLGQARMLLTRAGQADGTGRGEDELAYFRNEHQFRNVRLAEMPNGDFGHTVARILLFASWRLAVFARLRESRDPMLAAIAAKAVKELTYHREYAASWVIRLGDGTELSHQRVQRGLEELWPLVEELFTSHEVEQQLATSGVAVLPDSVREEFDQVLEQVLATATLQRPDLPALPGVAGKAGRDGVHTEHLGYLLAEMQSVARAYPGAKW</sequence>
<dbReference type="eggNOG" id="COG3396">
    <property type="taxonomic scope" value="Bacteria"/>
</dbReference>
<comment type="caution">
    <text evidence="1">The sequence shown here is derived from an EMBL/GenBank/DDBJ whole genome shotgun (WGS) entry which is preliminary data.</text>
</comment>
<name>A0A073AWX5_9PSEU</name>
<evidence type="ECO:0000313" key="1">
    <source>
        <dbReference type="EMBL" id="KEI43836.1"/>
    </source>
</evidence>
<accession>A0A073AWX5</accession>
<dbReference type="Gene3D" id="1.20.1260.10">
    <property type="match status" value="1"/>
</dbReference>
<dbReference type="NCBIfam" id="TIGR02158">
    <property type="entry name" value="PA_CoA_Oxy3"/>
    <property type="match status" value="1"/>
</dbReference>
<organism evidence="1 2">
    <name type="scientific">Saccharopolyspora rectivirgula</name>
    <dbReference type="NCBI Taxonomy" id="28042"/>
    <lineage>
        <taxon>Bacteria</taxon>
        <taxon>Bacillati</taxon>
        <taxon>Actinomycetota</taxon>
        <taxon>Actinomycetes</taxon>
        <taxon>Pseudonocardiales</taxon>
        <taxon>Pseudonocardiaceae</taxon>
        <taxon>Saccharopolyspora</taxon>
    </lineage>
</organism>
<dbReference type="OrthoDB" id="9789947at2"/>